<organism evidence="2 3">
    <name type="scientific">Nocardia carnea</name>
    <dbReference type="NCBI Taxonomy" id="37328"/>
    <lineage>
        <taxon>Bacteria</taxon>
        <taxon>Bacillati</taxon>
        <taxon>Actinomycetota</taxon>
        <taxon>Actinomycetes</taxon>
        <taxon>Mycobacteriales</taxon>
        <taxon>Nocardiaceae</taxon>
        <taxon>Nocardia</taxon>
    </lineage>
</organism>
<dbReference type="PANTHER" id="PTHR11012">
    <property type="entry name" value="PROTEIN KINASE-LIKE DOMAIN-CONTAINING"/>
    <property type="match status" value="1"/>
</dbReference>
<dbReference type="GeneID" id="93505455"/>
<evidence type="ECO:0000313" key="3">
    <source>
        <dbReference type="Proteomes" id="UP001611263"/>
    </source>
</evidence>
<evidence type="ECO:0000259" key="1">
    <source>
        <dbReference type="SMART" id="SM00587"/>
    </source>
</evidence>
<dbReference type="InterPro" id="IPR015897">
    <property type="entry name" value="CHK_kinase-like"/>
</dbReference>
<dbReference type="Pfam" id="PF02958">
    <property type="entry name" value="EcKL"/>
    <property type="match status" value="1"/>
</dbReference>
<dbReference type="InterPro" id="IPR011009">
    <property type="entry name" value="Kinase-like_dom_sf"/>
</dbReference>
<dbReference type="Proteomes" id="UP001611263">
    <property type="component" value="Unassembled WGS sequence"/>
</dbReference>
<accession>A0ABW7TJ69</accession>
<dbReference type="InterPro" id="IPR004119">
    <property type="entry name" value="EcKL"/>
</dbReference>
<dbReference type="Gene3D" id="3.90.1200.10">
    <property type="match status" value="1"/>
</dbReference>
<name>A0ABW7TJ69_9NOCA</name>
<dbReference type="SMART" id="SM00587">
    <property type="entry name" value="CHK"/>
    <property type="match status" value="1"/>
</dbReference>
<dbReference type="RefSeq" id="WP_033241818.1">
    <property type="nucleotide sequence ID" value="NZ_JBIRUQ010000001.1"/>
</dbReference>
<reference evidence="2 3" key="1">
    <citation type="submission" date="2024-10" db="EMBL/GenBank/DDBJ databases">
        <title>The Natural Products Discovery Center: Release of the First 8490 Sequenced Strains for Exploring Actinobacteria Biosynthetic Diversity.</title>
        <authorList>
            <person name="Kalkreuter E."/>
            <person name="Kautsar S.A."/>
            <person name="Yang D."/>
            <person name="Bader C.D."/>
            <person name="Teijaro C.N."/>
            <person name="Fluegel L."/>
            <person name="Davis C.M."/>
            <person name="Simpson J.R."/>
            <person name="Lauterbach L."/>
            <person name="Steele A.D."/>
            <person name="Gui C."/>
            <person name="Meng S."/>
            <person name="Li G."/>
            <person name="Viehrig K."/>
            <person name="Ye F."/>
            <person name="Su P."/>
            <person name="Kiefer A.F."/>
            <person name="Nichols A."/>
            <person name="Cepeda A.J."/>
            <person name="Yan W."/>
            <person name="Fan B."/>
            <person name="Jiang Y."/>
            <person name="Adhikari A."/>
            <person name="Zheng C.-J."/>
            <person name="Schuster L."/>
            <person name="Cowan T.M."/>
            <person name="Smanski M.J."/>
            <person name="Chevrette M.G."/>
            <person name="De Carvalho L.P.S."/>
            <person name="Shen B."/>
        </authorList>
    </citation>
    <scope>NUCLEOTIDE SEQUENCE [LARGE SCALE GENOMIC DNA]</scope>
    <source>
        <strain evidence="2 3">NPDC020568</strain>
    </source>
</reference>
<feature type="domain" description="CHK kinase-like" evidence="1">
    <location>
        <begin position="119"/>
        <end position="294"/>
    </location>
</feature>
<protein>
    <submittedName>
        <fullName evidence="2">Phosphotransferase</fullName>
    </submittedName>
</protein>
<sequence>MADPPDLAVVSQPADLTNAWLTTVLGAAVLGFSYERIGTGQVSDCYRIAVHYAPGSAGPASVILKVASADPTSRQTGAAMGLYDSEVRFYRELVPHLGSGPVPGCYHAAIDAGSGAFDLVLEDAAPAVAGDEIRGATVEQALRAVTELGRLHTLAAARPSLTEAGWLERGSLLNAELLAQLYTLFLARYREYLSGPQRSVCDSLVTAFDHYLELMNAEQRGLVHGDYRLDNMLFGAPGSARSLTVVDWQGVMVGPALTDLAYFLGGALPPELRRTHYDELLRAYHAALGPEPARTPKQIREAVRRQSFMGVIMSIAASVVVERTDRGDELFLTTLSRHCDHILDTGALPLLITGSTNAG</sequence>
<dbReference type="PANTHER" id="PTHR11012:SF30">
    <property type="entry name" value="PROTEIN KINASE-LIKE DOMAIN-CONTAINING"/>
    <property type="match status" value="1"/>
</dbReference>
<evidence type="ECO:0000313" key="2">
    <source>
        <dbReference type="EMBL" id="MFI1460163.1"/>
    </source>
</evidence>
<keyword evidence="3" id="KW-1185">Reference proteome</keyword>
<dbReference type="EMBL" id="JBIRUQ010000001">
    <property type="protein sequence ID" value="MFI1460163.1"/>
    <property type="molecule type" value="Genomic_DNA"/>
</dbReference>
<proteinExistence type="predicted"/>
<comment type="caution">
    <text evidence="2">The sequence shown here is derived from an EMBL/GenBank/DDBJ whole genome shotgun (WGS) entry which is preliminary data.</text>
</comment>
<dbReference type="SUPFAM" id="SSF56112">
    <property type="entry name" value="Protein kinase-like (PK-like)"/>
    <property type="match status" value="1"/>
</dbReference>
<gene>
    <name evidence="2" type="ORF">ACH4WX_05500</name>
</gene>